<dbReference type="eggNOG" id="ENOG502ZTWU">
    <property type="taxonomic scope" value="Bacteria"/>
</dbReference>
<dbReference type="OrthoDB" id="8018999at2"/>
<dbReference type="RefSeq" id="WP_009489562.1">
    <property type="nucleotide sequence ID" value="NZ_CP141049.1"/>
</dbReference>
<organism evidence="1 2">
    <name type="scientific">Microvirga lotononidis</name>
    <dbReference type="NCBI Taxonomy" id="864069"/>
    <lineage>
        <taxon>Bacteria</taxon>
        <taxon>Pseudomonadati</taxon>
        <taxon>Pseudomonadota</taxon>
        <taxon>Alphaproteobacteria</taxon>
        <taxon>Hyphomicrobiales</taxon>
        <taxon>Methylobacteriaceae</taxon>
        <taxon>Microvirga</taxon>
    </lineage>
</organism>
<evidence type="ECO:0000313" key="1">
    <source>
        <dbReference type="EMBL" id="EIM30373.1"/>
    </source>
</evidence>
<name>I4Z2D1_9HYPH</name>
<dbReference type="EMBL" id="JH660638">
    <property type="protein sequence ID" value="EIM30373.1"/>
    <property type="molecule type" value="Genomic_DNA"/>
</dbReference>
<evidence type="ECO:0000313" key="2">
    <source>
        <dbReference type="Proteomes" id="UP000003947"/>
    </source>
</evidence>
<dbReference type="STRING" id="864069.MicloDRAFT_00009230"/>
<proteinExistence type="predicted"/>
<dbReference type="Proteomes" id="UP000003947">
    <property type="component" value="Unassembled WGS sequence"/>
</dbReference>
<gene>
    <name evidence="1" type="ORF">MicloDRAFT_00009230</name>
</gene>
<sequence>MIQHGTAPFLECSSRGDRRFSAFAARIRARGSRSIEEIYQAAKRFEDGSTGLTWRDAKGKRAVNADEVRAFYSVLWDEYIAENPHLLPVLTSASGLQDLFGQAGHACQATELWRIRCAALGVSP</sequence>
<dbReference type="HOGENOM" id="CLU_2001254_0_0_5"/>
<dbReference type="PATRIC" id="fig|864069.3.peg.1028"/>
<reference evidence="1 2" key="1">
    <citation type="submission" date="2012-02" db="EMBL/GenBank/DDBJ databases">
        <title>Improved High-Quality Draft sequence of Microvirga sp. WSM3557.</title>
        <authorList>
            <consortium name="US DOE Joint Genome Institute"/>
            <person name="Lucas S."/>
            <person name="Han J."/>
            <person name="Lapidus A."/>
            <person name="Cheng J.-F."/>
            <person name="Goodwin L."/>
            <person name="Pitluck S."/>
            <person name="Peters L."/>
            <person name="Zhang X."/>
            <person name="Detter J.C."/>
            <person name="Han C."/>
            <person name="Tapia R."/>
            <person name="Land M."/>
            <person name="Hauser L."/>
            <person name="Kyrpides N."/>
            <person name="Ivanova N."/>
            <person name="Pagani I."/>
            <person name="Brau L."/>
            <person name="Yates R."/>
            <person name="O'Hara G."/>
            <person name="Rui T."/>
            <person name="Howieson J."/>
            <person name="Reeve W."/>
            <person name="Woyke T."/>
        </authorList>
    </citation>
    <scope>NUCLEOTIDE SEQUENCE [LARGE SCALE GENOMIC DNA]</scope>
    <source>
        <strain evidence="1 2">WSM3557</strain>
    </source>
</reference>
<accession>I4Z2D1</accession>
<protein>
    <submittedName>
        <fullName evidence="1">Uncharacterized protein</fullName>
    </submittedName>
</protein>
<keyword evidence="2" id="KW-1185">Reference proteome</keyword>
<dbReference type="AlphaFoldDB" id="I4Z2D1"/>